<accession>A0AA37V3E9</accession>
<evidence type="ECO:0000313" key="2">
    <source>
        <dbReference type="Proteomes" id="UP001145109"/>
    </source>
</evidence>
<dbReference type="Proteomes" id="UP001145109">
    <property type="component" value="Unassembled WGS sequence"/>
</dbReference>
<evidence type="ECO:0000313" key="1">
    <source>
        <dbReference type="EMBL" id="GLG86170.1"/>
    </source>
</evidence>
<dbReference type="EMBL" id="BSCI01000003">
    <property type="protein sequence ID" value="GLG86170.1"/>
    <property type="molecule type" value="Genomic_DNA"/>
</dbReference>
<reference evidence="1" key="2">
    <citation type="submission" date="2022-11" db="EMBL/GenBank/DDBJ databases">
        <title>Draft genome sequence of Coprococcus comes strain 31264.</title>
        <authorList>
            <person name="Hisatomi A."/>
            <person name="Ohkuma M."/>
            <person name="Sakamoto M."/>
        </authorList>
    </citation>
    <scope>NUCLEOTIDE SEQUENCE</scope>
    <source>
        <strain evidence="1">JCM 31264</strain>
    </source>
</reference>
<reference evidence="1" key="1">
    <citation type="submission" date="2022-09" db="EMBL/GenBank/DDBJ databases">
        <title>Draft genome sequence of Coprococcus comes strain 31264.</title>
        <authorList>
            <person name="Atsushi H."/>
            <person name="Moriya O."/>
            <person name="Mitsuo S."/>
        </authorList>
    </citation>
    <scope>NUCLEOTIDE SEQUENCE</scope>
    <source>
        <strain evidence="1">JCM 31264</strain>
    </source>
</reference>
<organism evidence="1 2">
    <name type="scientific">Coprococcus comes</name>
    <dbReference type="NCBI Taxonomy" id="410072"/>
    <lineage>
        <taxon>Bacteria</taxon>
        <taxon>Bacillati</taxon>
        <taxon>Bacillota</taxon>
        <taxon>Clostridia</taxon>
        <taxon>Lachnospirales</taxon>
        <taxon>Lachnospiraceae</taxon>
        <taxon>Coprococcus</taxon>
    </lineage>
</organism>
<name>A0AA37V3E9_9FIRM</name>
<comment type="caution">
    <text evidence="1">The sequence shown here is derived from an EMBL/GenBank/DDBJ whole genome shotgun (WGS) entry which is preliminary data.</text>
</comment>
<protein>
    <submittedName>
        <fullName evidence="1">Uncharacterized protein</fullName>
    </submittedName>
</protein>
<gene>
    <name evidence="1" type="ORF">comes_07150</name>
</gene>
<proteinExistence type="predicted"/>
<dbReference type="RefSeq" id="WP_055246523.1">
    <property type="nucleotide sequence ID" value="NZ_BSCI01000003.1"/>
</dbReference>
<sequence length="113" mass="13445">MTLEEVFYNLFDEYGEKFNWRLIPLTQSGRGIFIDELKKEIGKNHFLYNKRVWAVAKCESGNKVLYLTGNEKGEDTYYVFHLTYSEYSTGKFPDYEELGDLHAVKEYMEKCNR</sequence>
<dbReference type="AlphaFoldDB" id="A0AA37V3E9"/>